<proteinExistence type="predicted"/>
<dbReference type="AlphaFoldDB" id="A0A0D3HKZ0"/>
<dbReference type="Proteomes" id="UP000026960">
    <property type="component" value="Chromosome 11"/>
</dbReference>
<dbReference type="EnsemblPlants" id="OBART11G10840.1">
    <property type="protein sequence ID" value="OBART11G10840.1"/>
    <property type="gene ID" value="OBART11G10840"/>
</dbReference>
<dbReference type="HOGENOM" id="CLU_2213932_0_0_1"/>
<keyword evidence="3" id="KW-1185">Reference proteome</keyword>
<feature type="region of interest" description="Disordered" evidence="1">
    <location>
        <begin position="27"/>
        <end position="107"/>
    </location>
</feature>
<accession>A0A0D3HKZ0</accession>
<feature type="compositionally biased region" description="Basic and acidic residues" evidence="1">
    <location>
        <begin position="84"/>
        <end position="107"/>
    </location>
</feature>
<organism evidence="2">
    <name type="scientific">Oryza barthii</name>
    <dbReference type="NCBI Taxonomy" id="65489"/>
    <lineage>
        <taxon>Eukaryota</taxon>
        <taxon>Viridiplantae</taxon>
        <taxon>Streptophyta</taxon>
        <taxon>Embryophyta</taxon>
        <taxon>Tracheophyta</taxon>
        <taxon>Spermatophyta</taxon>
        <taxon>Magnoliopsida</taxon>
        <taxon>Liliopsida</taxon>
        <taxon>Poales</taxon>
        <taxon>Poaceae</taxon>
        <taxon>BOP clade</taxon>
        <taxon>Oryzoideae</taxon>
        <taxon>Oryzeae</taxon>
        <taxon>Oryzinae</taxon>
        <taxon>Oryza</taxon>
    </lineage>
</organism>
<evidence type="ECO:0000313" key="2">
    <source>
        <dbReference type="EnsemblPlants" id="OBART11G10840.1"/>
    </source>
</evidence>
<name>A0A0D3HKZ0_9ORYZ</name>
<dbReference type="Gramene" id="OBART11G10840.1">
    <property type="protein sequence ID" value="OBART11G10840.1"/>
    <property type="gene ID" value="OBART11G10840"/>
</dbReference>
<sequence>MPPEDDVAHVIDVLDALTGAVERDGQQVTRGGLLEHRRHARGAPGRSTYWEPARDDAGETTRHSTRHPPTAAARCPPLASLTQEVKREERREKREQRTEEEEQRRKK</sequence>
<feature type="compositionally biased region" description="Basic and acidic residues" evidence="1">
    <location>
        <begin position="52"/>
        <end position="62"/>
    </location>
</feature>
<evidence type="ECO:0000313" key="3">
    <source>
        <dbReference type="Proteomes" id="UP000026960"/>
    </source>
</evidence>
<protein>
    <submittedName>
        <fullName evidence="2">Uncharacterized protein</fullName>
    </submittedName>
</protein>
<reference evidence="2" key="2">
    <citation type="submission" date="2015-03" db="UniProtKB">
        <authorList>
            <consortium name="EnsemblPlants"/>
        </authorList>
    </citation>
    <scope>IDENTIFICATION</scope>
</reference>
<reference evidence="2" key="1">
    <citation type="journal article" date="2009" name="Rice">
        <title>De Novo Next Generation Sequencing of Plant Genomes.</title>
        <authorList>
            <person name="Rounsley S."/>
            <person name="Marri P.R."/>
            <person name="Yu Y."/>
            <person name="He R."/>
            <person name="Sisneros N."/>
            <person name="Goicoechea J.L."/>
            <person name="Lee S.J."/>
            <person name="Angelova A."/>
            <person name="Kudrna D."/>
            <person name="Luo M."/>
            <person name="Affourtit J."/>
            <person name="Desany B."/>
            <person name="Knight J."/>
            <person name="Niazi F."/>
            <person name="Egholm M."/>
            <person name="Wing R.A."/>
        </authorList>
    </citation>
    <scope>NUCLEOTIDE SEQUENCE [LARGE SCALE GENOMIC DNA]</scope>
    <source>
        <strain evidence="2">cv. IRGC 105608</strain>
    </source>
</reference>
<dbReference type="PaxDb" id="65489-OBART11G10840.1"/>
<evidence type="ECO:0000256" key="1">
    <source>
        <dbReference type="SAM" id="MobiDB-lite"/>
    </source>
</evidence>